<dbReference type="AlphaFoldDB" id="A0AA86MAX1"/>
<dbReference type="Pfam" id="PF00005">
    <property type="entry name" value="ABC_tran"/>
    <property type="match status" value="1"/>
</dbReference>
<dbReference type="PANTHER" id="PTHR42781:SF4">
    <property type="entry name" value="SPERMIDINE_PUTRESCINE IMPORT ATP-BINDING PROTEIN POTA"/>
    <property type="match status" value="1"/>
</dbReference>
<keyword evidence="1" id="KW-0813">Transport</keyword>
<keyword evidence="2" id="KW-1003">Cell membrane</keyword>
<keyword evidence="3" id="KW-0472">Membrane</keyword>
<gene>
    <name evidence="7" type="ORF">RGQ30_09690</name>
</gene>
<dbReference type="InterPro" id="IPR017871">
    <property type="entry name" value="ABC_transporter-like_CS"/>
</dbReference>
<evidence type="ECO:0000259" key="6">
    <source>
        <dbReference type="PROSITE" id="PS50893"/>
    </source>
</evidence>
<evidence type="ECO:0000256" key="2">
    <source>
        <dbReference type="ARBA" id="ARBA00022475"/>
    </source>
</evidence>
<dbReference type="PROSITE" id="PS00211">
    <property type="entry name" value="ABC_TRANSPORTER_1"/>
    <property type="match status" value="1"/>
</dbReference>
<name>A0AA86MAX1_9BURK</name>
<organism evidence="7 8">
    <name type="scientific">Limnobacter thiooxidans</name>
    <dbReference type="NCBI Taxonomy" id="131080"/>
    <lineage>
        <taxon>Bacteria</taxon>
        <taxon>Pseudomonadati</taxon>
        <taxon>Pseudomonadota</taxon>
        <taxon>Betaproteobacteria</taxon>
        <taxon>Burkholderiales</taxon>
        <taxon>Burkholderiaceae</taxon>
        <taxon>Limnobacter</taxon>
    </lineage>
</organism>
<dbReference type="SMART" id="SM00382">
    <property type="entry name" value="AAA"/>
    <property type="match status" value="1"/>
</dbReference>
<dbReference type="InterPro" id="IPR027417">
    <property type="entry name" value="P-loop_NTPase"/>
</dbReference>
<reference evidence="7 8" key="1">
    <citation type="submission" date="2023-10" db="EMBL/GenBank/DDBJ databases">
        <title>Complete Genome Sequence of Limnobacter thiooxidans CS-K2T, Isolated from freshwater lake sediments in Bavaria, Germany.</title>
        <authorList>
            <person name="Naruki M."/>
            <person name="Watanabe A."/>
            <person name="Warashina T."/>
            <person name="Morita T."/>
            <person name="Arakawa K."/>
        </authorList>
    </citation>
    <scope>NUCLEOTIDE SEQUENCE [LARGE SCALE GENOMIC DNA]</scope>
    <source>
        <strain evidence="7 8">CS-K2</strain>
    </source>
</reference>
<evidence type="ECO:0000313" key="8">
    <source>
        <dbReference type="Proteomes" id="UP001329151"/>
    </source>
</evidence>
<dbReference type="InterPro" id="IPR003593">
    <property type="entry name" value="AAA+_ATPase"/>
</dbReference>
<protein>
    <submittedName>
        <fullName evidence="7">ATP-binding cassette domain-containing protein</fullName>
    </submittedName>
</protein>
<dbReference type="Gene3D" id="3.40.50.300">
    <property type="entry name" value="P-loop containing nucleotide triphosphate hydrolases"/>
    <property type="match status" value="1"/>
</dbReference>
<accession>A0AA86MAX1</accession>
<dbReference type="GO" id="GO:0005524">
    <property type="term" value="F:ATP binding"/>
    <property type="evidence" value="ECO:0007669"/>
    <property type="project" value="UniProtKB-KW"/>
</dbReference>
<evidence type="ECO:0000256" key="1">
    <source>
        <dbReference type="ARBA" id="ARBA00022448"/>
    </source>
</evidence>
<feature type="domain" description="ABC transporter" evidence="6">
    <location>
        <begin position="31"/>
        <end position="255"/>
    </location>
</feature>
<dbReference type="SUPFAM" id="SSF52540">
    <property type="entry name" value="P-loop containing nucleoside triphosphate hydrolases"/>
    <property type="match status" value="1"/>
</dbReference>
<keyword evidence="5 7" id="KW-0067">ATP-binding</keyword>
<dbReference type="KEGG" id="lto:RGQ30_09690"/>
<dbReference type="PANTHER" id="PTHR42781">
    <property type="entry name" value="SPERMIDINE/PUTRESCINE IMPORT ATP-BINDING PROTEIN POTA"/>
    <property type="match status" value="1"/>
</dbReference>
<dbReference type="Proteomes" id="UP001329151">
    <property type="component" value="Chromosome"/>
</dbReference>
<dbReference type="EMBL" id="AP028947">
    <property type="protein sequence ID" value="BET25468.1"/>
    <property type="molecule type" value="Genomic_DNA"/>
</dbReference>
<evidence type="ECO:0000256" key="4">
    <source>
        <dbReference type="ARBA" id="ARBA00022741"/>
    </source>
</evidence>
<dbReference type="PROSITE" id="PS50893">
    <property type="entry name" value="ABC_TRANSPORTER_2"/>
    <property type="match status" value="1"/>
</dbReference>
<evidence type="ECO:0000256" key="5">
    <source>
        <dbReference type="ARBA" id="ARBA00022840"/>
    </source>
</evidence>
<dbReference type="InterPro" id="IPR050093">
    <property type="entry name" value="ABC_SmlMolc_Importer"/>
</dbReference>
<evidence type="ECO:0000256" key="3">
    <source>
        <dbReference type="ARBA" id="ARBA00022519"/>
    </source>
</evidence>
<keyword evidence="3" id="KW-0997">Cell inner membrane</keyword>
<dbReference type="RefSeq" id="WP_130558819.1">
    <property type="nucleotide sequence ID" value="NZ_AP028947.1"/>
</dbReference>
<keyword evidence="8" id="KW-1185">Reference proteome</keyword>
<sequence length="262" mass="28212">MREVTSPMHNSINSDRALLAPGKSFSEHLPIRFEGIHLAFAKRAIYSNLNLEIGAQGITAIMGPNGAGKSLILRLLAGLIQPDQGRVLYNNKPGLLAGQIGFVFQRPVLLRRSVQDNLLHALAIAGLERGQRLARAQALLELGGMEHLSKSPARKLSGGEQQRLTLLRALAAKPGLLVLDEPSASLDPQATALIENIVRRASQCGVKVLLVTHDQGQAARLSDEVMFVHKGQAHAVQATNSFLNQPASREAKAYLAGELLID</sequence>
<evidence type="ECO:0000313" key="7">
    <source>
        <dbReference type="EMBL" id="BET25468.1"/>
    </source>
</evidence>
<proteinExistence type="predicted"/>
<dbReference type="InterPro" id="IPR003439">
    <property type="entry name" value="ABC_transporter-like_ATP-bd"/>
</dbReference>
<keyword evidence="4" id="KW-0547">Nucleotide-binding</keyword>
<dbReference type="GO" id="GO:0016887">
    <property type="term" value="F:ATP hydrolysis activity"/>
    <property type="evidence" value="ECO:0007669"/>
    <property type="project" value="InterPro"/>
</dbReference>